<dbReference type="Gramene" id="Kaladp0089s0053.1.v1.1">
    <property type="protein sequence ID" value="Kaladp0089s0053.1.v1.1"/>
    <property type="gene ID" value="Kaladp0089s0053.v1.1"/>
</dbReference>
<comment type="subcellular location">
    <subcellularLocation>
        <location evidence="1">Nucleus</location>
    </subcellularLocation>
</comment>
<dbReference type="InterPro" id="IPR017930">
    <property type="entry name" value="Myb_dom"/>
</dbReference>
<sequence length="358" mass="38864">MTHKGSDSKRRKVEITLEDVYSCVLQRYTPSAVITLCLEIAQACGNNKIDWKQLAKRTSTGITNAREYQMLWRHLAYGHHLNEKIEEGAELLDDESDLEIDLEAVPQGNAEDLAGAHASVQVLLASGPPCNSRMPNTLAADANLAPNEKQNGSTSKNAQIAVNGSLQTSSQNHLPQPYKSIDGLDANGRNLPFRKKRNPWTDEEDKELIAAVKKCGEGNWANILRGDFNGERTASQLSQRWAILKRQNKNLGIGGSNINGQQLSQAHLATRNALSAALNMPITLTSSGTSLLNSSMAMPIVPKVCLPKSTVSMTQSNAATSSVLEKHPSGRSLEVSTSAKHNKLTDDEFSRPSSNGTK</sequence>
<dbReference type="CDD" id="cd11660">
    <property type="entry name" value="SANT_TRF"/>
    <property type="match status" value="1"/>
</dbReference>
<dbReference type="PROSITE" id="PS51294">
    <property type="entry name" value="HTH_MYB"/>
    <property type="match status" value="1"/>
</dbReference>
<dbReference type="GO" id="GO:0005634">
    <property type="term" value="C:nucleus"/>
    <property type="evidence" value="ECO:0007669"/>
    <property type="project" value="UniProtKB-SubCell"/>
</dbReference>
<evidence type="ECO:0000259" key="4">
    <source>
        <dbReference type="PROSITE" id="PS50090"/>
    </source>
</evidence>
<organism evidence="6 7">
    <name type="scientific">Kalanchoe fedtschenkoi</name>
    <name type="common">Lavender scallops</name>
    <name type="synonym">South American air plant</name>
    <dbReference type="NCBI Taxonomy" id="63787"/>
    <lineage>
        <taxon>Eukaryota</taxon>
        <taxon>Viridiplantae</taxon>
        <taxon>Streptophyta</taxon>
        <taxon>Embryophyta</taxon>
        <taxon>Tracheophyta</taxon>
        <taxon>Spermatophyta</taxon>
        <taxon>Magnoliopsida</taxon>
        <taxon>eudicotyledons</taxon>
        <taxon>Gunneridae</taxon>
        <taxon>Pentapetalae</taxon>
        <taxon>Saxifragales</taxon>
        <taxon>Crassulaceae</taxon>
        <taxon>Kalanchoe</taxon>
    </lineage>
</organism>
<dbReference type="PANTHER" id="PTHR47206">
    <property type="entry name" value="HOMEODOMAIN-LIKE SUPERFAMILY PROTEIN"/>
    <property type="match status" value="1"/>
</dbReference>
<feature type="region of interest" description="Disordered" evidence="3">
    <location>
        <begin position="317"/>
        <end position="358"/>
    </location>
</feature>
<dbReference type="Pfam" id="PF00249">
    <property type="entry name" value="Myb_DNA-binding"/>
    <property type="match status" value="1"/>
</dbReference>
<proteinExistence type="predicted"/>
<dbReference type="InterPro" id="IPR001005">
    <property type="entry name" value="SANT/Myb"/>
</dbReference>
<reference evidence="6" key="1">
    <citation type="submission" date="2021-01" db="UniProtKB">
        <authorList>
            <consortium name="EnsemblPlants"/>
        </authorList>
    </citation>
    <scope>IDENTIFICATION</scope>
</reference>
<dbReference type="Proteomes" id="UP000594263">
    <property type="component" value="Unplaced"/>
</dbReference>
<evidence type="ECO:0000256" key="2">
    <source>
        <dbReference type="ARBA" id="ARBA00023242"/>
    </source>
</evidence>
<name>A0A7N0UVX9_KALFE</name>
<feature type="domain" description="HTH myb-type" evidence="5">
    <location>
        <begin position="194"/>
        <end position="249"/>
    </location>
</feature>
<evidence type="ECO:0000259" key="5">
    <source>
        <dbReference type="PROSITE" id="PS51294"/>
    </source>
</evidence>
<dbReference type="PANTHER" id="PTHR47206:SF1">
    <property type="entry name" value="HOMEODOMAIN-LIKE SUPERFAMILY PROTEIN"/>
    <property type="match status" value="1"/>
</dbReference>
<dbReference type="OMA" id="THYCERM"/>
<protein>
    <submittedName>
        <fullName evidence="6">Uncharacterized protein</fullName>
    </submittedName>
</protein>
<evidence type="ECO:0000256" key="3">
    <source>
        <dbReference type="SAM" id="MobiDB-lite"/>
    </source>
</evidence>
<feature type="domain" description="Myb-like" evidence="4">
    <location>
        <begin position="196"/>
        <end position="241"/>
    </location>
</feature>
<dbReference type="Gene3D" id="1.10.10.60">
    <property type="entry name" value="Homeodomain-like"/>
    <property type="match status" value="1"/>
</dbReference>
<evidence type="ECO:0000313" key="7">
    <source>
        <dbReference type="Proteomes" id="UP000594263"/>
    </source>
</evidence>
<dbReference type="SMART" id="SM00717">
    <property type="entry name" value="SANT"/>
    <property type="match status" value="1"/>
</dbReference>
<keyword evidence="2" id="KW-0539">Nucleus</keyword>
<accession>A0A7N0UVX9</accession>
<keyword evidence="7" id="KW-1185">Reference proteome</keyword>
<dbReference type="InterPro" id="IPR009057">
    <property type="entry name" value="Homeodomain-like_sf"/>
</dbReference>
<dbReference type="EnsemblPlants" id="Kaladp0089s0053.1.v1.1">
    <property type="protein sequence ID" value="Kaladp0089s0053.1.v1.1"/>
    <property type="gene ID" value="Kaladp0089s0053.v1.1"/>
</dbReference>
<feature type="region of interest" description="Disordered" evidence="3">
    <location>
        <begin position="168"/>
        <end position="197"/>
    </location>
</feature>
<dbReference type="PROSITE" id="PS50090">
    <property type="entry name" value="MYB_LIKE"/>
    <property type="match status" value="1"/>
</dbReference>
<evidence type="ECO:0000256" key="1">
    <source>
        <dbReference type="ARBA" id="ARBA00004123"/>
    </source>
</evidence>
<dbReference type="SUPFAM" id="SSF46689">
    <property type="entry name" value="Homeodomain-like"/>
    <property type="match status" value="1"/>
</dbReference>
<dbReference type="AlphaFoldDB" id="A0A7N0UVX9"/>
<evidence type="ECO:0000313" key="6">
    <source>
        <dbReference type="EnsemblPlants" id="Kaladp0089s0053.1.v1.1"/>
    </source>
</evidence>